<keyword evidence="2" id="KW-0812">Transmembrane</keyword>
<organism evidence="3 4">
    <name type="scientific">Chara braunii</name>
    <name type="common">Braun's stonewort</name>
    <dbReference type="NCBI Taxonomy" id="69332"/>
    <lineage>
        <taxon>Eukaryota</taxon>
        <taxon>Viridiplantae</taxon>
        <taxon>Streptophyta</taxon>
        <taxon>Charophyceae</taxon>
        <taxon>Charales</taxon>
        <taxon>Characeae</taxon>
        <taxon>Chara</taxon>
    </lineage>
</organism>
<reference evidence="3 4" key="1">
    <citation type="journal article" date="2018" name="Cell">
        <title>The Chara Genome: Secondary Complexity and Implications for Plant Terrestrialization.</title>
        <authorList>
            <person name="Nishiyama T."/>
            <person name="Sakayama H."/>
            <person name="Vries J.D."/>
            <person name="Buschmann H."/>
            <person name="Saint-Marcoux D."/>
            <person name="Ullrich K.K."/>
            <person name="Haas F.B."/>
            <person name="Vanderstraeten L."/>
            <person name="Becker D."/>
            <person name="Lang D."/>
            <person name="Vosolsobe S."/>
            <person name="Rombauts S."/>
            <person name="Wilhelmsson P.K.I."/>
            <person name="Janitza P."/>
            <person name="Kern R."/>
            <person name="Heyl A."/>
            <person name="Rumpler F."/>
            <person name="Villalobos L.I.A.C."/>
            <person name="Clay J.M."/>
            <person name="Skokan R."/>
            <person name="Toyoda A."/>
            <person name="Suzuki Y."/>
            <person name="Kagoshima H."/>
            <person name="Schijlen E."/>
            <person name="Tajeshwar N."/>
            <person name="Catarino B."/>
            <person name="Hetherington A.J."/>
            <person name="Saltykova A."/>
            <person name="Bonnot C."/>
            <person name="Breuninger H."/>
            <person name="Symeonidi A."/>
            <person name="Radhakrishnan G.V."/>
            <person name="Van Nieuwerburgh F."/>
            <person name="Deforce D."/>
            <person name="Chang C."/>
            <person name="Karol K.G."/>
            <person name="Hedrich R."/>
            <person name="Ulvskov P."/>
            <person name="Glockner G."/>
            <person name="Delwiche C.F."/>
            <person name="Petrasek J."/>
            <person name="Van de Peer Y."/>
            <person name="Friml J."/>
            <person name="Beilby M."/>
            <person name="Dolan L."/>
            <person name="Kohara Y."/>
            <person name="Sugano S."/>
            <person name="Fujiyama A."/>
            <person name="Delaux P.-M."/>
            <person name="Quint M."/>
            <person name="TheiBen G."/>
            <person name="Hagemann M."/>
            <person name="Harholt J."/>
            <person name="Dunand C."/>
            <person name="Zachgo S."/>
            <person name="Langdale J."/>
            <person name="Maumus F."/>
            <person name="Straeten D.V.D."/>
            <person name="Gould S.B."/>
            <person name="Rensing S.A."/>
        </authorList>
    </citation>
    <scope>NUCLEOTIDE SEQUENCE [LARGE SCALE GENOMIC DNA]</scope>
    <source>
        <strain evidence="3 4">S276</strain>
    </source>
</reference>
<comment type="caution">
    <text evidence="3">The sequence shown here is derived from an EMBL/GenBank/DDBJ whole genome shotgun (WGS) entry which is preliminary data.</text>
</comment>
<protein>
    <recommendedName>
        <fullName evidence="5">Transmembrane protein</fullName>
    </recommendedName>
</protein>
<sequence length="236" mass="26159">MQRAHVTVMVDDIPRVQPSPRGQAPHGGLLMSPRMMSASAKLPDEEPQEDYPDDKKATRSRAEQAIHLIPVVIFICALILYMYSAYHELDYSDVMPTNADMKEDDEDLKALVDLGGSDDLEQVGGGVQDKLSDDARGRKTDNQSGRGQNAHTMDAVDVPVDENERRIFMRPKAGGGVIEQDKGMQRDMHAKVAMEQHEQHRKQQHLPLQNQAMTGVVEQGSSGSLGSKTRKMARTT</sequence>
<proteinExistence type="predicted"/>
<evidence type="ECO:0000313" key="3">
    <source>
        <dbReference type="EMBL" id="GBG78538.1"/>
    </source>
</evidence>
<feature type="transmembrane region" description="Helical" evidence="2">
    <location>
        <begin position="65"/>
        <end position="86"/>
    </location>
</feature>
<evidence type="ECO:0008006" key="5">
    <source>
        <dbReference type="Google" id="ProtNLM"/>
    </source>
</evidence>
<keyword evidence="4" id="KW-1185">Reference proteome</keyword>
<feature type="region of interest" description="Disordered" evidence="1">
    <location>
        <begin position="116"/>
        <end position="155"/>
    </location>
</feature>
<keyword evidence="2" id="KW-1133">Transmembrane helix</keyword>
<dbReference type="OrthoDB" id="759788at2759"/>
<dbReference type="AlphaFoldDB" id="A0A388L8D6"/>
<dbReference type="Proteomes" id="UP000265515">
    <property type="component" value="Unassembled WGS sequence"/>
</dbReference>
<keyword evidence="2" id="KW-0472">Membrane</keyword>
<dbReference type="Gramene" id="GBG78538">
    <property type="protein sequence ID" value="GBG78538"/>
    <property type="gene ID" value="CBR_g27763"/>
</dbReference>
<dbReference type="EMBL" id="BFEA01000297">
    <property type="protein sequence ID" value="GBG78538.1"/>
    <property type="molecule type" value="Genomic_DNA"/>
</dbReference>
<feature type="compositionally biased region" description="Polar residues" evidence="1">
    <location>
        <begin position="217"/>
        <end position="227"/>
    </location>
</feature>
<gene>
    <name evidence="3" type="ORF">CBR_g27763</name>
</gene>
<feature type="compositionally biased region" description="Basic and acidic residues" evidence="1">
    <location>
        <begin position="130"/>
        <end position="141"/>
    </location>
</feature>
<feature type="region of interest" description="Disordered" evidence="1">
    <location>
        <begin position="38"/>
        <end position="58"/>
    </location>
</feature>
<evidence type="ECO:0000256" key="2">
    <source>
        <dbReference type="SAM" id="Phobius"/>
    </source>
</evidence>
<name>A0A388L8D6_CHABU</name>
<accession>A0A388L8D6</accession>
<evidence type="ECO:0000256" key="1">
    <source>
        <dbReference type="SAM" id="MobiDB-lite"/>
    </source>
</evidence>
<evidence type="ECO:0000313" key="4">
    <source>
        <dbReference type="Proteomes" id="UP000265515"/>
    </source>
</evidence>
<feature type="region of interest" description="Disordered" evidence="1">
    <location>
        <begin position="217"/>
        <end position="236"/>
    </location>
</feature>
<feature type="compositionally biased region" description="Polar residues" evidence="1">
    <location>
        <begin position="142"/>
        <end position="151"/>
    </location>
</feature>